<comment type="caution">
    <text evidence="2">The sequence shown here is derived from an EMBL/GenBank/DDBJ whole genome shotgun (WGS) entry which is preliminary data.</text>
</comment>
<reference evidence="2 3" key="1">
    <citation type="submission" date="2020-08" db="EMBL/GenBank/DDBJ databases">
        <title>Sequencing the genomes of 1000 actinobacteria strains.</title>
        <authorList>
            <person name="Klenk H.-P."/>
        </authorList>
    </citation>
    <scope>NUCLEOTIDE SEQUENCE [LARGE SCALE GENOMIC DNA]</scope>
    <source>
        <strain evidence="2 3">DSM 45784</strain>
    </source>
</reference>
<name>A0A7W7D747_9ACTN</name>
<sequence>MPTAGKSSRARRAMRAGLRLVPMGAILASTAIIATPAHAETVSILRSWETGLCLDSNFAGEVYTLACSVPQNNNHQKWRTNYPFGGPTRFQNVATGRCLAGTTDDLGFGYAYTTPCGQGFLGWNINGSQSNVWTVGHSGSGSVLESDRSGHVSIAPIGSGGVYHNWKFGY</sequence>
<organism evidence="2 3">
    <name type="scientific">Sphaerisporangium siamense</name>
    <dbReference type="NCBI Taxonomy" id="795645"/>
    <lineage>
        <taxon>Bacteria</taxon>
        <taxon>Bacillati</taxon>
        <taxon>Actinomycetota</taxon>
        <taxon>Actinomycetes</taxon>
        <taxon>Streptosporangiales</taxon>
        <taxon>Streptosporangiaceae</taxon>
        <taxon>Sphaerisporangium</taxon>
    </lineage>
</organism>
<evidence type="ECO:0000313" key="2">
    <source>
        <dbReference type="EMBL" id="MBB4701490.1"/>
    </source>
</evidence>
<protein>
    <recommendedName>
        <fullName evidence="4">Ricin B lectin domain-containing protein</fullName>
    </recommendedName>
</protein>
<feature type="chain" id="PRO_5030691138" description="Ricin B lectin domain-containing protein" evidence="1">
    <location>
        <begin position="40"/>
        <end position="170"/>
    </location>
</feature>
<proteinExistence type="predicted"/>
<evidence type="ECO:0000313" key="3">
    <source>
        <dbReference type="Proteomes" id="UP000542210"/>
    </source>
</evidence>
<dbReference type="InterPro" id="IPR035992">
    <property type="entry name" value="Ricin_B-like_lectins"/>
</dbReference>
<evidence type="ECO:0000256" key="1">
    <source>
        <dbReference type="SAM" id="SignalP"/>
    </source>
</evidence>
<feature type="signal peptide" evidence="1">
    <location>
        <begin position="1"/>
        <end position="39"/>
    </location>
</feature>
<dbReference type="SUPFAM" id="SSF50370">
    <property type="entry name" value="Ricin B-like lectins"/>
    <property type="match status" value="1"/>
</dbReference>
<dbReference type="EMBL" id="JACHND010000001">
    <property type="protein sequence ID" value="MBB4701490.1"/>
    <property type="molecule type" value="Genomic_DNA"/>
</dbReference>
<dbReference type="Gene3D" id="2.80.10.50">
    <property type="match status" value="1"/>
</dbReference>
<dbReference type="PROSITE" id="PS50231">
    <property type="entry name" value="RICIN_B_LECTIN"/>
    <property type="match status" value="1"/>
</dbReference>
<keyword evidence="1" id="KW-0732">Signal</keyword>
<dbReference type="RefSeq" id="WP_184880588.1">
    <property type="nucleotide sequence ID" value="NZ_BOOV01000016.1"/>
</dbReference>
<dbReference type="AlphaFoldDB" id="A0A7W7D747"/>
<evidence type="ECO:0008006" key="4">
    <source>
        <dbReference type="Google" id="ProtNLM"/>
    </source>
</evidence>
<dbReference type="CDD" id="cd23415">
    <property type="entry name" value="beta-trefoil_Ricin_AH"/>
    <property type="match status" value="1"/>
</dbReference>
<gene>
    <name evidence="2" type="ORF">BJ982_003034</name>
</gene>
<keyword evidence="3" id="KW-1185">Reference proteome</keyword>
<dbReference type="Proteomes" id="UP000542210">
    <property type="component" value="Unassembled WGS sequence"/>
</dbReference>
<accession>A0A7W7D747</accession>